<organism evidence="11 12">
    <name type="scientific">Vagococcus carniphilus</name>
    <dbReference type="NCBI Taxonomy" id="218144"/>
    <lineage>
        <taxon>Bacteria</taxon>
        <taxon>Bacillati</taxon>
        <taxon>Bacillota</taxon>
        <taxon>Bacilli</taxon>
        <taxon>Lactobacillales</taxon>
        <taxon>Enterococcaceae</taxon>
        <taxon>Vagococcus</taxon>
    </lineage>
</organism>
<dbReference type="Proteomes" id="UP000288028">
    <property type="component" value="Unassembled WGS sequence"/>
</dbReference>
<keyword evidence="5 9" id="KW-0547">Nucleotide-binding</keyword>
<comment type="subcellular location">
    <subcellularLocation>
        <location evidence="1 9">Cytoplasm</location>
    </subcellularLocation>
</comment>
<keyword evidence="3 9" id="KW-0963">Cytoplasm</keyword>
<dbReference type="PROSITE" id="PS01076">
    <property type="entry name" value="ACETATE_KINASE_2"/>
    <property type="match status" value="1"/>
</dbReference>
<evidence type="ECO:0000256" key="8">
    <source>
        <dbReference type="ARBA" id="ARBA00048596"/>
    </source>
</evidence>
<dbReference type="GO" id="GO:0047761">
    <property type="term" value="F:butyrate kinase activity"/>
    <property type="evidence" value="ECO:0007669"/>
    <property type="project" value="UniProtKB-UniRule"/>
</dbReference>
<protein>
    <recommendedName>
        <fullName evidence="9">Probable butyrate kinase</fullName>
        <shortName evidence="9">BK</shortName>
        <ecNumber evidence="9">2.7.2.7</ecNumber>
    </recommendedName>
    <alternativeName>
        <fullName evidence="9">Branched-chain carboxylic acid kinase</fullName>
    </alternativeName>
</protein>
<evidence type="ECO:0000313" key="11">
    <source>
        <dbReference type="EMBL" id="RSU15965.1"/>
    </source>
</evidence>
<keyword evidence="6 9" id="KW-0418">Kinase</keyword>
<dbReference type="InterPro" id="IPR023865">
    <property type="entry name" value="Aliphatic_acid_kinase_CS"/>
</dbReference>
<accession>A0A430B6M2</accession>
<evidence type="ECO:0000256" key="6">
    <source>
        <dbReference type="ARBA" id="ARBA00022777"/>
    </source>
</evidence>
<dbReference type="Gene3D" id="3.30.420.40">
    <property type="match status" value="2"/>
</dbReference>
<dbReference type="PRINTS" id="PR00471">
    <property type="entry name" value="ACETATEKNASE"/>
</dbReference>
<dbReference type="EMBL" id="NGKB01000004">
    <property type="protein sequence ID" value="RSU15965.1"/>
    <property type="molecule type" value="Genomic_DNA"/>
</dbReference>
<dbReference type="AlphaFoldDB" id="A0A430B6M2"/>
<keyword evidence="7 9" id="KW-0067">ATP-binding</keyword>
<evidence type="ECO:0000313" key="12">
    <source>
        <dbReference type="Proteomes" id="UP000288028"/>
    </source>
</evidence>
<evidence type="ECO:0000256" key="9">
    <source>
        <dbReference type="HAMAP-Rule" id="MF_00542"/>
    </source>
</evidence>
<dbReference type="NCBIfam" id="NF002834">
    <property type="entry name" value="PRK03011.1-5"/>
    <property type="match status" value="1"/>
</dbReference>
<evidence type="ECO:0000256" key="7">
    <source>
        <dbReference type="ARBA" id="ARBA00022840"/>
    </source>
</evidence>
<evidence type="ECO:0000256" key="4">
    <source>
        <dbReference type="ARBA" id="ARBA00022679"/>
    </source>
</evidence>
<evidence type="ECO:0000256" key="10">
    <source>
        <dbReference type="RuleBase" id="RU003835"/>
    </source>
</evidence>
<dbReference type="HAMAP" id="MF_00542">
    <property type="entry name" value="Butyrate_kinase"/>
    <property type="match status" value="1"/>
</dbReference>
<dbReference type="GO" id="GO:0006083">
    <property type="term" value="P:acetate metabolic process"/>
    <property type="evidence" value="ECO:0007669"/>
    <property type="project" value="TreeGrafter"/>
</dbReference>
<dbReference type="PIRSF" id="PIRSF036458">
    <property type="entry name" value="Butyrate_kin"/>
    <property type="match status" value="1"/>
</dbReference>
<keyword evidence="12" id="KW-1185">Reference proteome</keyword>
<dbReference type="PANTHER" id="PTHR21060">
    <property type="entry name" value="ACETATE KINASE"/>
    <property type="match status" value="1"/>
</dbReference>
<dbReference type="GO" id="GO:0005524">
    <property type="term" value="F:ATP binding"/>
    <property type="evidence" value="ECO:0007669"/>
    <property type="project" value="UniProtKB-KW"/>
</dbReference>
<dbReference type="OrthoDB" id="9771859at2"/>
<dbReference type="InterPro" id="IPR000890">
    <property type="entry name" value="Aliphatic_acid_kin_short-chain"/>
</dbReference>
<dbReference type="NCBIfam" id="TIGR02707">
    <property type="entry name" value="butyr_kinase"/>
    <property type="match status" value="1"/>
</dbReference>
<comment type="catalytic activity">
    <reaction evidence="8 9">
        <text>butanoate + ATP = butanoyl phosphate + ADP</text>
        <dbReference type="Rhea" id="RHEA:13585"/>
        <dbReference type="ChEBI" id="CHEBI:17968"/>
        <dbReference type="ChEBI" id="CHEBI:30616"/>
        <dbReference type="ChEBI" id="CHEBI:58079"/>
        <dbReference type="ChEBI" id="CHEBI:456216"/>
        <dbReference type="EC" id="2.7.2.7"/>
    </reaction>
</comment>
<evidence type="ECO:0000256" key="1">
    <source>
        <dbReference type="ARBA" id="ARBA00004496"/>
    </source>
</evidence>
<dbReference type="GO" id="GO:0008776">
    <property type="term" value="F:acetate kinase activity"/>
    <property type="evidence" value="ECO:0007669"/>
    <property type="project" value="TreeGrafter"/>
</dbReference>
<evidence type="ECO:0000256" key="3">
    <source>
        <dbReference type="ARBA" id="ARBA00022490"/>
    </source>
</evidence>
<comment type="caution">
    <text evidence="11">The sequence shown here is derived from an EMBL/GenBank/DDBJ whole genome shotgun (WGS) entry which is preliminary data.</text>
</comment>
<dbReference type="SUPFAM" id="SSF53067">
    <property type="entry name" value="Actin-like ATPase domain"/>
    <property type="match status" value="2"/>
</dbReference>
<sequence>MKSYKIFTINPGSTSTKIALFNDDELIFSQNIMHSTEDLAIFSEINDQLDYRKEIILKVLKEKGQTLEGTDAFVGRGGGFKTVKSGVLAINELMLKDAFDGFAGQHPCNLAVQLANEFVREFGGVAYTVNPPVVDELQDLARATGLKNIYRKSSIHALNQKEVGIRYAHSQDKQYEDLNLVIAHLGGGISVTAHEKGRMIDSSDNINGDGPMSPNRSGSIPALSVLRLAFSGDYTQKELEKLLTREAGWMDHIGITDGIELADRIKQGDSYAKFVHDALVYQVAKNIGSYATVLKGDVEAIILTGGLAYDKSLVEQLKEMTGYIAPVISMPGEYEMEALAAGALRIFRREEEAQEYTGEAVWQGFDFEEASLDGVN</sequence>
<name>A0A430B6M2_9ENTE</name>
<evidence type="ECO:0000256" key="2">
    <source>
        <dbReference type="ARBA" id="ARBA00008748"/>
    </source>
</evidence>
<dbReference type="RefSeq" id="WP_126792935.1">
    <property type="nucleotide sequence ID" value="NZ_CP060720.1"/>
</dbReference>
<reference evidence="11 12" key="1">
    <citation type="submission" date="2017-05" db="EMBL/GenBank/DDBJ databases">
        <title>Vagococcus spp. assemblies.</title>
        <authorList>
            <person name="Gulvik C.A."/>
        </authorList>
    </citation>
    <scope>NUCLEOTIDE SEQUENCE [LARGE SCALE GENOMIC DNA]</scope>
    <source>
        <strain evidence="11 12">SS1714</strain>
    </source>
</reference>
<keyword evidence="4 9" id="KW-0808">Transferase</keyword>
<dbReference type="EC" id="2.7.2.7" evidence="9"/>
<proteinExistence type="inferred from homology"/>
<dbReference type="PANTHER" id="PTHR21060:SF3">
    <property type="entry name" value="BUTYRATE KINASE 2-RELATED"/>
    <property type="match status" value="1"/>
</dbReference>
<evidence type="ECO:0000256" key="5">
    <source>
        <dbReference type="ARBA" id="ARBA00022741"/>
    </source>
</evidence>
<dbReference type="Pfam" id="PF00871">
    <property type="entry name" value="Acetate_kinase"/>
    <property type="match status" value="1"/>
</dbReference>
<dbReference type="InterPro" id="IPR011245">
    <property type="entry name" value="Butyrate_kin"/>
</dbReference>
<dbReference type="GO" id="GO:0005737">
    <property type="term" value="C:cytoplasm"/>
    <property type="evidence" value="ECO:0007669"/>
    <property type="project" value="UniProtKB-SubCell"/>
</dbReference>
<dbReference type="InterPro" id="IPR043129">
    <property type="entry name" value="ATPase_NBD"/>
</dbReference>
<dbReference type="GeneID" id="95581834"/>
<dbReference type="CDD" id="cd24011">
    <property type="entry name" value="ASKHA_NBD_BK"/>
    <property type="match status" value="1"/>
</dbReference>
<gene>
    <name evidence="9" type="primary">buk</name>
    <name evidence="11" type="ORF">CBF28_05930</name>
</gene>
<comment type="similarity">
    <text evidence="2 9 10">Belongs to the acetokinase family.</text>
</comment>